<dbReference type="AlphaFoldDB" id="V4KU37"/>
<proteinExistence type="predicted"/>
<dbReference type="Gramene" id="ESQ33517">
    <property type="protein sequence ID" value="ESQ33517"/>
    <property type="gene ID" value="EUTSA_v10009238mg"/>
</dbReference>
<evidence type="ECO:0000313" key="2">
    <source>
        <dbReference type="EMBL" id="ESQ33517.1"/>
    </source>
</evidence>
<protein>
    <submittedName>
        <fullName evidence="2">Uncharacterized protein</fullName>
    </submittedName>
</protein>
<evidence type="ECO:0000313" key="3">
    <source>
        <dbReference type="Proteomes" id="UP000030689"/>
    </source>
</evidence>
<reference evidence="2 3" key="1">
    <citation type="journal article" date="2013" name="Front. Plant Sci.">
        <title>The Reference Genome of the Halophytic Plant Eutrema salsugineum.</title>
        <authorList>
            <person name="Yang R."/>
            <person name="Jarvis D.E."/>
            <person name="Chen H."/>
            <person name="Beilstein M.A."/>
            <person name="Grimwood J."/>
            <person name="Jenkins J."/>
            <person name="Shu S."/>
            <person name="Prochnik S."/>
            <person name="Xin M."/>
            <person name="Ma C."/>
            <person name="Schmutz J."/>
            <person name="Wing R.A."/>
            <person name="Mitchell-Olds T."/>
            <person name="Schumaker K.S."/>
            <person name="Wang X."/>
        </authorList>
    </citation>
    <scope>NUCLEOTIDE SEQUENCE [LARGE SCALE GENOMIC DNA]</scope>
</reference>
<dbReference type="KEGG" id="eus:EUTSA_v10009238mg"/>
<sequence length="80" mass="8905">MMRQFQFKLPCDKNANQPTKFHLLMRTSPSYTTKLTPFSISCLNSTITALKSLTSSKWILPTSSQSPTNESTDGRSSNSS</sequence>
<feature type="region of interest" description="Disordered" evidence="1">
    <location>
        <begin position="60"/>
        <end position="80"/>
    </location>
</feature>
<organism evidence="2 3">
    <name type="scientific">Eutrema salsugineum</name>
    <name type="common">Saltwater cress</name>
    <name type="synonym">Sisymbrium salsugineum</name>
    <dbReference type="NCBI Taxonomy" id="72664"/>
    <lineage>
        <taxon>Eukaryota</taxon>
        <taxon>Viridiplantae</taxon>
        <taxon>Streptophyta</taxon>
        <taxon>Embryophyta</taxon>
        <taxon>Tracheophyta</taxon>
        <taxon>Spermatophyta</taxon>
        <taxon>Magnoliopsida</taxon>
        <taxon>eudicotyledons</taxon>
        <taxon>Gunneridae</taxon>
        <taxon>Pentapetalae</taxon>
        <taxon>rosids</taxon>
        <taxon>malvids</taxon>
        <taxon>Brassicales</taxon>
        <taxon>Brassicaceae</taxon>
        <taxon>Eutremeae</taxon>
        <taxon>Eutrema</taxon>
    </lineage>
</organism>
<gene>
    <name evidence="2" type="ORF">EUTSA_v10009238mg</name>
</gene>
<dbReference type="Proteomes" id="UP000030689">
    <property type="component" value="Unassembled WGS sequence"/>
</dbReference>
<keyword evidence="3" id="KW-1185">Reference proteome</keyword>
<dbReference type="EMBL" id="KI517683">
    <property type="protein sequence ID" value="ESQ33517.1"/>
    <property type="molecule type" value="Genomic_DNA"/>
</dbReference>
<name>V4KU37_EUTSA</name>
<accession>V4KU37</accession>
<evidence type="ECO:0000256" key="1">
    <source>
        <dbReference type="SAM" id="MobiDB-lite"/>
    </source>
</evidence>